<feature type="binding site" evidence="9">
    <location>
        <position position="31"/>
    </location>
    <ligand>
        <name>FAD</name>
        <dbReference type="ChEBI" id="CHEBI:57692"/>
    </ligand>
</feature>
<accession>A0A8X6TDR7</accession>
<dbReference type="EMBL" id="BMAW01054545">
    <property type="protein sequence ID" value="GFS96914.1"/>
    <property type="molecule type" value="Genomic_DNA"/>
</dbReference>
<comment type="catalytic activity">
    <reaction evidence="7">
        <text>benzylamine + O2 + H2O = benzaldehyde + H2O2 + NH4(+)</text>
        <dbReference type="Rhea" id="RHEA:59424"/>
        <dbReference type="ChEBI" id="CHEBI:15377"/>
        <dbReference type="ChEBI" id="CHEBI:15379"/>
        <dbReference type="ChEBI" id="CHEBI:16240"/>
        <dbReference type="ChEBI" id="CHEBI:17169"/>
        <dbReference type="ChEBI" id="CHEBI:28938"/>
        <dbReference type="ChEBI" id="CHEBI:225238"/>
    </reaction>
    <physiologicalReaction direction="left-to-right" evidence="7">
        <dbReference type="Rhea" id="RHEA:59425"/>
    </physiologicalReaction>
</comment>
<dbReference type="GO" id="GO:0008131">
    <property type="term" value="F:primary methylamine oxidase activity"/>
    <property type="evidence" value="ECO:0007669"/>
    <property type="project" value="TreeGrafter"/>
</dbReference>
<evidence type="ECO:0000256" key="5">
    <source>
        <dbReference type="ARBA" id="ARBA00045409"/>
    </source>
</evidence>
<comment type="subcellular location">
    <subcellularLocation>
        <location evidence="2">Mitochondrion outer membrane</location>
        <topology evidence="2">Single-pass type IV membrane protein</topology>
        <orientation evidence="2">Cytoplasmic side</orientation>
    </subcellularLocation>
</comment>
<dbReference type="GO" id="GO:0097621">
    <property type="term" value="F:monoamine oxidase activity"/>
    <property type="evidence" value="ECO:0007669"/>
    <property type="project" value="UniProtKB-EC"/>
</dbReference>
<comment type="similarity">
    <text evidence="3 10">Belongs to the flavin monoamine oxidase family.</text>
</comment>
<dbReference type="PANTHER" id="PTHR43563">
    <property type="entry name" value="AMINE OXIDASE"/>
    <property type="match status" value="1"/>
</dbReference>
<keyword evidence="10" id="KW-1133">Transmembrane helix</keyword>
<dbReference type="OrthoDB" id="7777654at2759"/>
<proteinExistence type="inferred from homology"/>
<dbReference type="PANTHER" id="PTHR43563:SF1">
    <property type="entry name" value="AMINE OXIDASE [FLAVIN-CONTAINING] B"/>
    <property type="match status" value="1"/>
</dbReference>
<evidence type="ECO:0000256" key="9">
    <source>
        <dbReference type="PIRSR" id="PIRSR601613-1"/>
    </source>
</evidence>
<evidence type="ECO:0000313" key="13">
    <source>
        <dbReference type="Proteomes" id="UP000887013"/>
    </source>
</evidence>
<dbReference type="GO" id="GO:0005741">
    <property type="term" value="C:mitochondrial outer membrane"/>
    <property type="evidence" value="ECO:0007669"/>
    <property type="project" value="UniProtKB-SubCell"/>
</dbReference>
<reference evidence="12" key="1">
    <citation type="submission" date="2020-08" db="EMBL/GenBank/DDBJ databases">
        <title>Multicomponent nature underlies the extraordinary mechanical properties of spider dragline silk.</title>
        <authorList>
            <person name="Kono N."/>
            <person name="Nakamura H."/>
            <person name="Mori M."/>
            <person name="Yoshida Y."/>
            <person name="Ohtoshi R."/>
            <person name="Malay A.D."/>
            <person name="Moran D.A.P."/>
            <person name="Tomita M."/>
            <person name="Numata K."/>
            <person name="Arakawa K."/>
        </authorList>
    </citation>
    <scope>NUCLEOTIDE SEQUENCE</scope>
</reference>
<comment type="function">
    <text evidence="5">Catalyzes the oxidative deamination of primary and some secondary amines such as neurotransmitters, and exogenous amines including the tertiary amine, neurotoxin 1-methyl-4-phenyl-1,2,3,6-tetrahydropyridine (MPTP), with concomitant reduction of oxygen to hydrogen peroxide and participates in the metabolism of neuroactive and vasoactive amines in the central nervous system and peripheral tissues. Preferentially degrades benzylamine and phenylethylamine.</text>
</comment>
<comment type="caution">
    <text evidence="12">The sequence shown here is derived from an EMBL/GenBank/DDBJ whole genome shotgun (WGS) entry which is preliminary data.</text>
</comment>
<feature type="domain" description="Amine oxidase" evidence="11">
    <location>
        <begin position="14"/>
        <end position="55"/>
    </location>
</feature>
<dbReference type="EC" id="1.4.3.-" evidence="10"/>
<sequence length="115" mass="13308">MESHTETNQFFIAFHSALRTPIDRIYFAGTETAVKWSGYMDGAVEAGERAAREVLCRMGKITEDKIWIDELQSVEEPLKTSVDSYGERFLPSSILRFLKLIAFMLFMWFLLFLTV</sequence>
<dbReference type="Proteomes" id="UP000887013">
    <property type="component" value="Unassembled WGS sequence"/>
</dbReference>
<comment type="catalytic activity">
    <reaction evidence="6">
        <text>a secondary aliphatic amine + O2 + H2O = a primary amine + an aldehyde + H2O2</text>
        <dbReference type="Rhea" id="RHEA:26414"/>
        <dbReference type="ChEBI" id="CHEBI:15377"/>
        <dbReference type="ChEBI" id="CHEBI:15379"/>
        <dbReference type="ChEBI" id="CHEBI:16240"/>
        <dbReference type="ChEBI" id="CHEBI:17478"/>
        <dbReference type="ChEBI" id="CHEBI:58855"/>
        <dbReference type="ChEBI" id="CHEBI:65296"/>
        <dbReference type="EC" id="1.4.3.4"/>
    </reaction>
</comment>
<comment type="catalytic activity">
    <reaction evidence="8">
        <text>N-acetylputrescine + O2 + H2O = 4-acetamidobutanal + H2O2 + NH4(+)</text>
        <dbReference type="Rhea" id="RHEA:70283"/>
        <dbReference type="ChEBI" id="CHEBI:7386"/>
        <dbReference type="ChEBI" id="CHEBI:15377"/>
        <dbReference type="ChEBI" id="CHEBI:15379"/>
        <dbReference type="ChEBI" id="CHEBI:16240"/>
        <dbReference type="ChEBI" id="CHEBI:28938"/>
        <dbReference type="ChEBI" id="CHEBI:58263"/>
    </reaction>
    <physiologicalReaction direction="left-to-right" evidence="8">
        <dbReference type="Rhea" id="RHEA:70284"/>
    </physiologicalReaction>
</comment>
<organism evidence="12 13">
    <name type="scientific">Nephila pilipes</name>
    <name type="common">Giant wood spider</name>
    <name type="synonym">Nephila maculata</name>
    <dbReference type="NCBI Taxonomy" id="299642"/>
    <lineage>
        <taxon>Eukaryota</taxon>
        <taxon>Metazoa</taxon>
        <taxon>Ecdysozoa</taxon>
        <taxon>Arthropoda</taxon>
        <taxon>Chelicerata</taxon>
        <taxon>Arachnida</taxon>
        <taxon>Araneae</taxon>
        <taxon>Araneomorphae</taxon>
        <taxon>Entelegynae</taxon>
        <taxon>Araneoidea</taxon>
        <taxon>Nephilidae</taxon>
        <taxon>Nephila</taxon>
    </lineage>
</organism>
<keyword evidence="13" id="KW-1185">Reference proteome</keyword>
<dbReference type="AlphaFoldDB" id="A0A8X6TDR7"/>
<comment type="cofactor">
    <cofactor evidence="1 10">
        <name>FAD</name>
        <dbReference type="ChEBI" id="CHEBI:57692"/>
    </cofactor>
</comment>
<protein>
    <recommendedName>
        <fullName evidence="10">Amine oxidase</fullName>
        <ecNumber evidence="10">1.4.3.-</ecNumber>
    </recommendedName>
</protein>
<evidence type="ECO:0000313" key="12">
    <source>
        <dbReference type="EMBL" id="GFS96914.1"/>
    </source>
</evidence>
<gene>
    <name evidence="12" type="primary">MAOB</name>
    <name evidence="12" type="ORF">NPIL_447871</name>
</gene>
<keyword evidence="4 10" id="KW-0560">Oxidoreductase</keyword>
<keyword evidence="10" id="KW-0285">Flavoprotein</keyword>
<evidence type="ECO:0000256" key="10">
    <source>
        <dbReference type="RuleBase" id="RU362067"/>
    </source>
</evidence>
<dbReference type="Pfam" id="PF01593">
    <property type="entry name" value="Amino_oxidase"/>
    <property type="match status" value="1"/>
</dbReference>
<evidence type="ECO:0000256" key="6">
    <source>
        <dbReference type="ARBA" id="ARBA00048448"/>
    </source>
</evidence>
<keyword evidence="10" id="KW-0812">Transmembrane</keyword>
<name>A0A8X6TDR7_NEPPI</name>
<evidence type="ECO:0000256" key="8">
    <source>
        <dbReference type="ARBA" id="ARBA00049430"/>
    </source>
</evidence>
<dbReference type="InterPro" id="IPR001613">
    <property type="entry name" value="Flavin_amine_oxidase"/>
</dbReference>
<evidence type="ECO:0000256" key="4">
    <source>
        <dbReference type="ARBA" id="ARBA00023002"/>
    </source>
</evidence>
<evidence type="ECO:0000256" key="2">
    <source>
        <dbReference type="ARBA" id="ARBA00004362"/>
    </source>
</evidence>
<evidence type="ECO:0000259" key="11">
    <source>
        <dbReference type="Pfam" id="PF01593"/>
    </source>
</evidence>
<keyword evidence="10" id="KW-0472">Membrane</keyword>
<keyword evidence="10" id="KW-0274">FAD</keyword>
<feature type="transmembrane region" description="Helical" evidence="10">
    <location>
        <begin position="97"/>
        <end position="114"/>
    </location>
</feature>
<evidence type="ECO:0000256" key="1">
    <source>
        <dbReference type="ARBA" id="ARBA00001974"/>
    </source>
</evidence>
<dbReference type="InterPro" id="IPR036188">
    <property type="entry name" value="FAD/NAD-bd_sf"/>
</dbReference>
<dbReference type="SUPFAM" id="SSF51905">
    <property type="entry name" value="FAD/NAD(P)-binding domain"/>
    <property type="match status" value="1"/>
</dbReference>
<dbReference type="PRINTS" id="PR00757">
    <property type="entry name" value="AMINEOXDASEF"/>
</dbReference>
<dbReference type="InterPro" id="IPR050703">
    <property type="entry name" value="Flavin_MAO"/>
</dbReference>
<evidence type="ECO:0000256" key="7">
    <source>
        <dbReference type="ARBA" id="ARBA00049354"/>
    </source>
</evidence>
<evidence type="ECO:0000256" key="3">
    <source>
        <dbReference type="ARBA" id="ARBA00005995"/>
    </source>
</evidence>
<dbReference type="GO" id="GO:0050660">
    <property type="term" value="F:flavin adenine dinucleotide binding"/>
    <property type="evidence" value="ECO:0007669"/>
    <property type="project" value="TreeGrafter"/>
</dbReference>
<dbReference type="Gene3D" id="3.50.50.60">
    <property type="entry name" value="FAD/NAD(P)-binding domain"/>
    <property type="match status" value="1"/>
</dbReference>
<dbReference type="InterPro" id="IPR002937">
    <property type="entry name" value="Amino_oxidase"/>
</dbReference>